<dbReference type="GO" id="GO:0006351">
    <property type="term" value="P:DNA-templated transcription"/>
    <property type="evidence" value="ECO:0007669"/>
    <property type="project" value="InterPro"/>
</dbReference>
<dbReference type="AlphaFoldDB" id="A0A9W9ILQ4"/>
<dbReference type="SUPFAM" id="SSF57701">
    <property type="entry name" value="Zn2/Cys6 DNA-binding domain"/>
    <property type="match status" value="1"/>
</dbReference>
<evidence type="ECO:0000256" key="3">
    <source>
        <dbReference type="ARBA" id="ARBA00023015"/>
    </source>
</evidence>
<dbReference type="InterPro" id="IPR001138">
    <property type="entry name" value="Zn2Cys6_DnaBD"/>
</dbReference>
<organism evidence="9 10">
    <name type="scientific">Penicillium capsulatum</name>
    <dbReference type="NCBI Taxonomy" id="69766"/>
    <lineage>
        <taxon>Eukaryota</taxon>
        <taxon>Fungi</taxon>
        <taxon>Dikarya</taxon>
        <taxon>Ascomycota</taxon>
        <taxon>Pezizomycotina</taxon>
        <taxon>Eurotiomycetes</taxon>
        <taxon>Eurotiomycetidae</taxon>
        <taxon>Eurotiales</taxon>
        <taxon>Aspergillaceae</taxon>
        <taxon>Penicillium</taxon>
    </lineage>
</organism>
<dbReference type="InterPro" id="IPR036864">
    <property type="entry name" value="Zn2-C6_fun-type_DNA-bd_sf"/>
</dbReference>
<feature type="region of interest" description="Disordered" evidence="7">
    <location>
        <begin position="94"/>
        <end position="136"/>
    </location>
</feature>
<dbReference type="Pfam" id="PF04082">
    <property type="entry name" value="Fungal_trans"/>
    <property type="match status" value="1"/>
</dbReference>
<dbReference type="InterPro" id="IPR050613">
    <property type="entry name" value="Sec_Metabolite_Reg"/>
</dbReference>
<evidence type="ECO:0000256" key="1">
    <source>
        <dbReference type="ARBA" id="ARBA00004123"/>
    </source>
</evidence>
<feature type="region of interest" description="Disordered" evidence="7">
    <location>
        <begin position="630"/>
        <end position="653"/>
    </location>
</feature>
<dbReference type="GO" id="GO:0003677">
    <property type="term" value="F:DNA binding"/>
    <property type="evidence" value="ECO:0007669"/>
    <property type="project" value="UniProtKB-KW"/>
</dbReference>
<dbReference type="GO" id="GO:0008270">
    <property type="term" value="F:zinc ion binding"/>
    <property type="evidence" value="ECO:0007669"/>
    <property type="project" value="InterPro"/>
</dbReference>
<keyword evidence="3" id="KW-0805">Transcription regulation</keyword>
<dbReference type="InterPro" id="IPR007219">
    <property type="entry name" value="XnlR_reg_dom"/>
</dbReference>
<evidence type="ECO:0000256" key="5">
    <source>
        <dbReference type="ARBA" id="ARBA00023163"/>
    </source>
</evidence>
<keyword evidence="4" id="KW-0238">DNA-binding</keyword>
<protein>
    <submittedName>
        <fullName evidence="9">Transcriptional regulator family: Fungal Specific TF</fullName>
    </submittedName>
</protein>
<dbReference type="SMART" id="SM00906">
    <property type="entry name" value="Fungal_trans"/>
    <property type="match status" value="1"/>
</dbReference>
<evidence type="ECO:0000256" key="6">
    <source>
        <dbReference type="ARBA" id="ARBA00023242"/>
    </source>
</evidence>
<keyword evidence="10" id="KW-1185">Reference proteome</keyword>
<proteinExistence type="predicted"/>
<dbReference type="PROSITE" id="PS00463">
    <property type="entry name" value="ZN2_CY6_FUNGAL_1"/>
    <property type="match status" value="1"/>
</dbReference>
<dbReference type="OrthoDB" id="5431381at2759"/>
<evidence type="ECO:0000256" key="2">
    <source>
        <dbReference type="ARBA" id="ARBA00022723"/>
    </source>
</evidence>
<comment type="caution">
    <text evidence="9">The sequence shown here is derived from an EMBL/GenBank/DDBJ whole genome shotgun (WGS) entry which is preliminary data.</text>
</comment>
<dbReference type="SMART" id="SM00066">
    <property type="entry name" value="GAL4"/>
    <property type="match status" value="1"/>
</dbReference>
<dbReference type="PANTHER" id="PTHR31001">
    <property type="entry name" value="UNCHARACTERIZED TRANSCRIPTIONAL REGULATORY PROTEIN"/>
    <property type="match status" value="1"/>
</dbReference>
<reference evidence="9" key="2">
    <citation type="journal article" date="2023" name="IMA Fungus">
        <title>Comparative genomic study of the Penicillium genus elucidates a diverse pangenome and 15 lateral gene transfer events.</title>
        <authorList>
            <person name="Petersen C."/>
            <person name="Sorensen T."/>
            <person name="Nielsen M.R."/>
            <person name="Sondergaard T.E."/>
            <person name="Sorensen J.L."/>
            <person name="Fitzpatrick D.A."/>
            <person name="Frisvad J.C."/>
            <person name="Nielsen K.L."/>
        </authorList>
    </citation>
    <scope>NUCLEOTIDE SEQUENCE</scope>
    <source>
        <strain evidence="9">IBT 21917</strain>
    </source>
</reference>
<dbReference type="Proteomes" id="UP001146351">
    <property type="component" value="Unassembled WGS sequence"/>
</dbReference>
<dbReference type="GO" id="GO:0005634">
    <property type="term" value="C:nucleus"/>
    <property type="evidence" value="ECO:0007669"/>
    <property type="project" value="UniProtKB-SubCell"/>
</dbReference>
<dbReference type="GO" id="GO:0000981">
    <property type="term" value="F:DNA-binding transcription factor activity, RNA polymerase II-specific"/>
    <property type="evidence" value="ECO:0007669"/>
    <property type="project" value="InterPro"/>
</dbReference>
<evidence type="ECO:0000259" key="8">
    <source>
        <dbReference type="PROSITE" id="PS50048"/>
    </source>
</evidence>
<dbReference type="EMBL" id="JAPQKO010000002">
    <property type="protein sequence ID" value="KAJ5179355.1"/>
    <property type="molecule type" value="Genomic_DNA"/>
</dbReference>
<comment type="subcellular location">
    <subcellularLocation>
        <location evidence="1">Nucleus</location>
    </subcellularLocation>
</comment>
<keyword evidence="5" id="KW-0804">Transcription</keyword>
<accession>A0A9W9ILQ4</accession>
<evidence type="ECO:0000256" key="4">
    <source>
        <dbReference type="ARBA" id="ARBA00023125"/>
    </source>
</evidence>
<evidence type="ECO:0000313" key="10">
    <source>
        <dbReference type="Proteomes" id="UP001146351"/>
    </source>
</evidence>
<dbReference type="PANTHER" id="PTHR31001:SF86">
    <property type="entry name" value="ZN(II)2CYS6 TRANSCRIPTION FACTOR (EUROFUNG)"/>
    <property type="match status" value="1"/>
</dbReference>
<reference evidence="9" key="1">
    <citation type="submission" date="2022-11" db="EMBL/GenBank/DDBJ databases">
        <authorList>
            <person name="Petersen C."/>
        </authorList>
    </citation>
    <scope>NUCLEOTIDE SEQUENCE</scope>
    <source>
        <strain evidence="9">IBT 21917</strain>
    </source>
</reference>
<dbReference type="PROSITE" id="PS50048">
    <property type="entry name" value="ZN2_CY6_FUNGAL_2"/>
    <property type="match status" value="1"/>
</dbReference>
<dbReference type="CDD" id="cd12148">
    <property type="entry name" value="fungal_TF_MHR"/>
    <property type="match status" value="1"/>
</dbReference>
<name>A0A9W9ILQ4_9EURO</name>
<evidence type="ECO:0000313" key="9">
    <source>
        <dbReference type="EMBL" id="KAJ5179355.1"/>
    </source>
</evidence>
<dbReference type="CDD" id="cd00067">
    <property type="entry name" value="GAL4"/>
    <property type="match status" value="1"/>
</dbReference>
<gene>
    <name evidence="9" type="ORF">N7492_002565</name>
</gene>
<keyword evidence="2" id="KW-0479">Metal-binding</keyword>
<dbReference type="Gene3D" id="4.10.240.10">
    <property type="entry name" value="Zn(2)-C6 fungal-type DNA-binding domain"/>
    <property type="match status" value="1"/>
</dbReference>
<evidence type="ECO:0000256" key="7">
    <source>
        <dbReference type="SAM" id="MobiDB-lite"/>
    </source>
</evidence>
<feature type="compositionally biased region" description="Polar residues" evidence="7">
    <location>
        <begin position="94"/>
        <end position="110"/>
    </location>
</feature>
<feature type="domain" description="Zn(2)-C6 fungal-type" evidence="8">
    <location>
        <begin position="28"/>
        <end position="59"/>
    </location>
</feature>
<keyword evidence="6" id="KW-0539">Nucleus</keyword>
<sequence>MSDSANNPDPLGAGIPAQPKKRSRVQFSCTACRYRKLKCCRTYPCTNCTKRGEAATCAFVGRGPRGKTQQSRSSPTLVQDRLQHLENLVMSLSQQQKPAQVANNLNSGHSENVLGYDTPPSATERDAKSPSQDTGTLVVDREGTSYIDSANWRAILEEINGVKEYIEDEEISDDEDDPYKATSPVLLLGISKPVSKEEVLSDIPPREITDRMISRIFKTTEPSLVILHLPTFRREYEKFWQNPLATSFTWISLLFSIMGLSVALHCRAEETLPLELEDPMVLWDIFRKRAAQCMVQANYLTPGRYKCETLFLYGLCEFYRSDDAQIGVSYIFGIGIRLAMRMGYHRDARHYPSITPWEGEMRRRFWALLSQLDALISFQLGLPRSIQHWISDTQPPSNLLDTDFDQNTVQLPPGRPAEERTPCSYTIAKHRIMMVFGQISDLAFSREPVSYEEILEIDRRLEEAHAKLPSFYQCIPMEQCIVDPSDLVLRRYTLEILYQKARVVLHRRYMGETHSKYAYSRSVCLSAAKRTLQHHAEIWKESLPGGQLYAERFFLNSLQNTDFMLSAMILCLELSQEHANSGRLSDQERADFISLLEITQRAFGEARRRSVDTQRAFAALTIMLDRVRGKGGQGPLSEQEPPRLINDQPTLSSTSVEQEYSDATLGDMSGLYNSSDYSSLDVIGDMLNTPAQLDWRLYDSRVFGLETENQENIWYSADGLGTSAMDFNAFPPNS</sequence>